<dbReference type="Pfam" id="PF13813">
    <property type="entry name" value="MBOAT_2"/>
    <property type="match status" value="1"/>
</dbReference>
<feature type="transmembrane region" description="Helical" evidence="5">
    <location>
        <begin position="220"/>
        <end position="245"/>
    </location>
</feature>
<evidence type="ECO:0000259" key="6">
    <source>
        <dbReference type="Pfam" id="PF13813"/>
    </source>
</evidence>
<keyword evidence="4 5" id="KW-0472">Membrane</keyword>
<keyword evidence="8" id="KW-1185">Reference proteome</keyword>
<accession>A0A5C3KML9</accession>
<dbReference type="AlphaFoldDB" id="A0A5C3KML9"/>
<comment type="subcellular location">
    <subcellularLocation>
        <location evidence="1">Membrane</location>
        <topology evidence="1">Multi-pass membrane protein</topology>
    </subcellularLocation>
</comment>
<evidence type="ECO:0000256" key="5">
    <source>
        <dbReference type="SAM" id="Phobius"/>
    </source>
</evidence>
<feature type="transmembrane region" description="Helical" evidence="5">
    <location>
        <begin position="331"/>
        <end position="354"/>
    </location>
</feature>
<feature type="transmembrane region" description="Helical" evidence="5">
    <location>
        <begin position="302"/>
        <end position="319"/>
    </location>
</feature>
<dbReference type="GO" id="GO:0016020">
    <property type="term" value="C:membrane"/>
    <property type="evidence" value="ECO:0007669"/>
    <property type="project" value="UniProtKB-SubCell"/>
</dbReference>
<evidence type="ECO:0000256" key="4">
    <source>
        <dbReference type="ARBA" id="ARBA00023136"/>
    </source>
</evidence>
<proteinExistence type="predicted"/>
<dbReference type="Proteomes" id="UP000307440">
    <property type="component" value="Unassembled WGS sequence"/>
</dbReference>
<feature type="transmembrane region" description="Helical" evidence="5">
    <location>
        <begin position="386"/>
        <end position="408"/>
    </location>
</feature>
<evidence type="ECO:0000256" key="2">
    <source>
        <dbReference type="ARBA" id="ARBA00022692"/>
    </source>
</evidence>
<dbReference type="STRING" id="230819.A0A5C3KML9"/>
<feature type="transmembrane region" description="Helical" evidence="5">
    <location>
        <begin position="30"/>
        <end position="50"/>
    </location>
</feature>
<dbReference type="OrthoDB" id="1077582at2759"/>
<keyword evidence="3 5" id="KW-1133">Transmembrane helix</keyword>
<evidence type="ECO:0000313" key="7">
    <source>
        <dbReference type="EMBL" id="TFK21113.1"/>
    </source>
</evidence>
<feature type="transmembrane region" description="Helical" evidence="5">
    <location>
        <begin position="7"/>
        <end position="24"/>
    </location>
</feature>
<feature type="domain" description="Wax synthase" evidence="6">
    <location>
        <begin position="253"/>
        <end position="339"/>
    </location>
</feature>
<dbReference type="InterPro" id="IPR032805">
    <property type="entry name" value="Wax_synthase_dom"/>
</dbReference>
<evidence type="ECO:0000313" key="8">
    <source>
        <dbReference type="Proteomes" id="UP000307440"/>
    </source>
</evidence>
<dbReference type="EMBL" id="ML210278">
    <property type="protein sequence ID" value="TFK21113.1"/>
    <property type="molecule type" value="Genomic_DNA"/>
</dbReference>
<evidence type="ECO:0000256" key="1">
    <source>
        <dbReference type="ARBA" id="ARBA00004141"/>
    </source>
</evidence>
<sequence>MRGAADYSPLCVPIIAGLSVLGYTSRPSPYRWLFFLPIASISVYAVFFTASDDIIGDYSQGCWIATNFFIASDFLVLTDVQRVFRKVGSGWGRSRETAKVVEGEGTALSKGTKGDGQSELYAEQDEPDKIHDQPFLARLKWGFHLFTSPRGMGWAHGLPATRYVLPSVSKLAFFQTQALDLLGCLVLYDLAQIMLDLNPGFRVDGPAFREEQRWWMRPTVLGHTMASVGGVGGSYVVFNCLLVLLGVYEPMQWPFTFGSLLEGYTVRRCWSKVWHRNMVRFMTSHADYFAPHLPPNSRRKQYLTLYTAFFISALIHYAGDYMLLQSYTKALGAFQFFMLQPFIITLETALIAFAKRALGLAGGSSTTAGAGARPEDQKKLGRLPRLMLRLAGYAWTLSWFTYTLPIWIQPHVRAGFFKGGRYESVIGRAAKWGLGL</sequence>
<organism evidence="7 8">
    <name type="scientific">Coprinopsis marcescibilis</name>
    <name type="common">Agaric fungus</name>
    <name type="synonym">Psathyrella marcescibilis</name>
    <dbReference type="NCBI Taxonomy" id="230819"/>
    <lineage>
        <taxon>Eukaryota</taxon>
        <taxon>Fungi</taxon>
        <taxon>Dikarya</taxon>
        <taxon>Basidiomycota</taxon>
        <taxon>Agaricomycotina</taxon>
        <taxon>Agaricomycetes</taxon>
        <taxon>Agaricomycetidae</taxon>
        <taxon>Agaricales</taxon>
        <taxon>Agaricineae</taxon>
        <taxon>Psathyrellaceae</taxon>
        <taxon>Coprinopsis</taxon>
    </lineage>
</organism>
<protein>
    <recommendedName>
        <fullName evidence="6">Wax synthase domain-containing protein</fullName>
    </recommendedName>
</protein>
<evidence type="ECO:0000256" key="3">
    <source>
        <dbReference type="ARBA" id="ARBA00022989"/>
    </source>
</evidence>
<gene>
    <name evidence="7" type="ORF">FA15DRAFT_707525</name>
</gene>
<name>A0A5C3KML9_COPMA</name>
<keyword evidence="2 5" id="KW-0812">Transmembrane</keyword>
<reference evidence="7 8" key="1">
    <citation type="journal article" date="2019" name="Nat. Ecol. Evol.">
        <title>Megaphylogeny resolves global patterns of mushroom evolution.</title>
        <authorList>
            <person name="Varga T."/>
            <person name="Krizsan K."/>
            <person name="Foldi C."/>
            <person name="Dima B."/>
            <person name="Sanchez-Garcia M."/>
            <person name="Sanchez-Ramirez S."/>
            <person name="Szollosi G.J."/>
            <person name="Szarkandi J.G."/>
            <person name="Papp V."/>
            <person name="Albert L."/>
            <person name="Andreopoulos W."/>
            <person name="Angelini C."/>
            <person name="Antonin V."/>
            <person name="Barry K.W."/>
            <person name="Bougher N.L."/>
            <person name="Buchanan P."/>
            <person name="Buyck B."/>
            <person name="Bense V."/>
            <person name="Catcheside P."/>
            <person name="Chovatia M."/>
            <person name="Cooper J."/>
            <person name="Damon W."/>
            <person name="Desjardin D."/>
            <person name="Finy P."/>
            <person name="Geml J."/>
            <person name="Haridas S."/>
            <person name="Hughes K."/>
            <person name="Justo A."/>
            <person name="Karasinski D."/>
            <person name="Kautmanova I."/>
            <person name="Kiss B."/>
            <person name="Kocsube S."/>
            <person name="Kotiranta H."/>
            <person name="LaButti K.M."/>
            <person name="Lechner B.E."/>
            <person name="Liimatainen K."/>
            <person name="Lipzen A."/>
            <person name="Lukacs Z."/>
            <person name="Mihaltcheva S."/>
            <person name="Morgado L.N."/>
            <person name="Niskanen T."/>
            <person name="Noordeloos M.E."/>
            <person name="Ohm R.A."/>
            <person name="Ortiz-Santana B."/>
            <person name="Ovrebo C."/>
            <person name="Racz N."/>
            <person name="Riley R."/>
            <person name="Savchenko A."/>
            <person name="Shiryaev A."/>
            <person name="Soop K."/>
            <person name="Spirin V."/>
            <person name="Szebenyi C."/>
            <person name="Tomsovsky M."/>
            <person name="Tulloss R.E."/>
            <person name="Uehling J."/>
            <person name="Grigoriev I.V."/>
            <person name="Vagvolgyi C."/>
            <person name="Papp T."/>
            <person name="Martin F.M."/>
            <person name="Miettinen O."/>
            <person name="Hibbett D.S."/>
            <person name="Nagy L.G."/>
        </authorList>
    </citation>
    <scope>NUCLEOTIDE SEQUENCE [LARGE SCALE GENOMIC DNA]</scope>
    <source>
        <strain evidence="7 8">CBS 121175</strain>
    </source>
</reference>